<proteinExistence type="predicted"/>
<dbReference type="EMBL" id="KN716230">
    <property type="protein sequence ID" value="KJH49569.1"/>
    <property type="molecule type" value="Genomic_DNA"/>
</dbReference>
<keyword evidence="2" id="KW-1185">Reference proteome</keyword>
<dbReference type="OrthoDB" id="10560891at2759"/>
<dbReference type="Proteomes" id="UP000053766">
    <property type="component" value="Unassembled WGS sequence"/>
</dbReference>
<reference evidence="2" key="2">
    <citation type="journal article" date="2016" name="Sci. Rep.">
        <title>Dictyocaulus viviparus genome, variome and transcriptome elucidate lungworm biology and support future intervention.</title>
        <authorList>
            <person name="McNulty S.N."/>
            <person name="Strube C."/>
            <person name="Rosa B.A."/>
            <person name="Martin J.C."/>
            <person name="Tyagi R."/>
            <person name="Choi Y.J."/>
            <person name="Wang Q."/>
            <person name="Hallsworth Pepin K."/>
            <person name="Zhang X."/>
            <person name="Ozersky P."/>
            <person name="Wilson R.K."/>
            <person name="Sternberg P.W."/>
            <person name="Gasser R.B."/>
            <person name="Mitreva M."/>
        </authorList>
    </citation>
    <scope>NUCLEOTIDE SEQUENCE [LARGE SCALE GENOMIC DNA]</scope>
    <source>
        <strain evidence="2">HannoverDv2000</strain>
    </source>
</reference>
<gene>
    <name evidence="1" type="ORF">DICVIV_04301</name>
</gene>
<protein>
    <submittedName>
        <fullName evidence="1">Uncharacterized protein</fullName>
    </submittedName>
</protein>
<reference evidence="1 2" key="1">
    <citation type="submission" date="2013-11" db="EMBL/GenBank/DDBJ databases">
        <title>Draft genome of the bovine lungworm Dictyocaulus viviparus.</title>
        <authorList>
            <person name="Mitreva M."/>
        </authorList>
    </citation>
    <scope>NUCLEOTIDE SEQUENCE [LARGE SCALE GENOMIC DNA]</scope>
    <source>
        <strain evidence="1 2">HannoverDv2000</strain>
    </source>
</reference>
<evidence type="ECO:0000313" key="1">
    <source>
        <dbReference type="EMBL" id="KJH49569.1"/>
    </source>
</evidence>
<accession>A0A0D8Y0K2</accession>
<dbReference type="AlphaFoldDB" id="A0A0D8Y0K2"/>
<name>A0A0D8Y0K2_DICVI</name>
<sequence length="213" mass="25005">MISLMKAIWRRIRRSKKVKINPKCKNKDKKRLDRQLPTYIPLMQPQPPSLTEELWQRYDWSCSHEYCSLSNDVENCRNYNNPSCAHSEEINLPITHSSIAQQPRNPYSRNICPQLITFMPVCTSTPTEATYESFQPAVPTQLPPFYRILDRHLTVPKFPPPPIPNEQTNDDTSTIMDKNEYFLWEIETARISKDNYTAFVDRGLDHYEEVILS</sequence>
<organism evidence="1 2">
    <name type="scientific">Dictyocaulus viviparus</name>
    <name type="common">Bovine lungworm</name>
    <dbReference type="NCBI Taxonomy" id="29172"/>
    <lineage>
        <taxon>Eukaryota</taxon>
        <taxon>Metazoa</taxon>
        <taxon>Ecdysozoa</taxon>
        <taxon>Nematoda</taxon>
        <taxon>Chromadorea</taxon>
        <taxon>Rhabditida</taxon>
        <taxon>Rhabditina</taxon>
        <taxon>Rhabditomorpha</taxon>
        <taxon>Strongyloidea</taxon>
        <taxon>Metastrongylidae</taxon>
        <taxon>Dictyocaulus</taxon>
    </lineage>
</organism>
<evidence type="ECO:0000313" key="2">
    <source>
        <dbReference type="Proteomes" id="UP000053766"/>
    </source>
</evidence>